<feature type="transmembrane region" description="Helical" evidence="8">
    <location>
        <begin position="202"/>
        <end position="224"/>
    </location>
</feature>
<evidence type="ECO:0000256" key="5">
    <source>
        <dbReference type="ARBA" id="ARBA00022989"/>
    </source>
</evidence>
<proteinExistence type="inferred from homology"/>
<keyword evidence="7" id="KW-0325">Glycoprotein</keyword>
<dbReference type="GO" id="GO:0009834">
    <property type="term" value="P:plant-type secondary cell wall biogenesis"/>
    <property type="evidence" value="ECO:0007669"/>
    <property type="project" value="TreeGrafter"/>
</dbReference>
<feature type="transmembrane region" description="Helical" evidence="8">
    <location>
        <begin position="376"/>
        <end position="394"/>
    </location>
</feature>
<dbReference type="GO" id="GO:0045492">
    <property type="term" value="P:xylan biosynthetic process"/>
    <property type="evidence" value="ECO:0007669"/>
    <property type="project" value="TreeGrafter"/>
</dbReference>
<feature type="transmembrane region" description="Helical" evidence="8">
    <location>
        <begin position="140"/>
        <end position="159"/>
    </location>
</feature>
<protein>
    <submittedName>
        <fullName evidence="10">Protein REDUCED WALL ACETYLATION 2</fullName>
    </submittedName>
</protein>
<dbReference type="GO" id="GO:0005794">
    <property type="term" value="C:Golgi apparatus"/>
    <property type="evidence" value="ECO:0007669"/>
    <property type="project" value="TreeGrafter"/>
</dbReference>
<sequence>MVIYEPLTPGQVSFLLAFVPLFAAWLYSEYLEYKKNVVISKVDRNSDINLVQLGNETITEDDRAALLEGGGLQPVSPRARTSLSTSHIIRFVQEESFLLENRLTLRAISEFGGLLIYYYLCDRTNFFGESKKSYNRDLFLFLYFLLIIISAITSFKIHHDKSPFSGKSILYLNRHQTEEWKGWMQVLFLMYHYFAATEFYNAIRVFIAAYVWMTGFGNFSYYYIRKDFSLARFAQMMWRLNFMVFFCCLVLNNSYTLYYICPMHTLFTLMVYGALGIFNKYNENGTVIATKFIACLLVVILIWEVPGVFDMVWSPFTFLLGYTDPAKPNLPVTHEWHFRSGLDRYIWIVGMLYAYYHPTVEKWMEKLEEMEVKRRIIIKTVATTISLTMGYLWFEYIYRLPKITYNKYHPYTSWIPITVYITLRNITQSFRGYSLTLFAWLGKITLETYISQFHIWLRSSVPDGQPKMLLSLIPDYPMLNFMLTTSIYVAISYRLFELTNTLKVAFVPSKDDKRLAKNAITVVVILTVLYTLSFAFLKLPLMLV</sequence>
<dbReference type="GO" id="GO:0016020">
    <property type="term" value="C:membrane"/>
    <property type="evidence" value="ECO:0007669"/>
    <property type="project" value="UniProtKB-SubCell"/>
</dbReference>
<feature type="transmembrane region" description="Helical" evidence="8">
    <location>
        <begin position="437"/>
        <end position="457"/>
    </location>
</feature>
<keyword evidence="3" id="KW-0808">Transferase</keyword>
<name>A0AAD8MPU2_9APIA</name>
<dbReference type="PANTHER" id="PTHR13533">
    <property type="entry name" value="N-ACETYLNEURAMINATE 9-O-ACETYLTRANSFERASE"/>
    <property type="match status" value="1"/>
</dbReference>
<keyword evidence="11" id="KW-1185">Reference proteome</keyword>
<evidence type="ECO:0000256" key="7">
    <source>
        <dbReference type="ARBA" id="ARBA00023180"/>
    </source>
</evidence>
<feature type="transmembrane region" description="Helical" evidence="8">
    <location>
        <begin position="516"/>
        <end position="537"/>
    </location>
</feature>
<dbReference type="PANTHER" id="PTHR13533:SF48">
    <property type="entry name" value="PROTEIN REDUCED WALL ACETYLATION 2"/>
    <property type="match status" value="1"/>
</dbReference>
<gene>
    <name evidence="10" type="ORF">POM88_027103</name>
</gene>
<comment type="similarity">
    <text evidence="2">Belongs to the PC-esterase family. CASD1 subfamily.</text>
</comment>
<feature type="domain" description="Cas1p 10 TM acyl transferase" evidence="9">
    <location>
        <begin position="103"/>
        <end position="515"/>
    </location>
</feature>
<keyword evidence="6 8" id="KW-0472">Membrane</keyword>
<evidence type="ECO:0000256" key="3">
    <source>
        <dbReference type="ARBA" id="ARBA00022679"/>
    </source>
</evidence>
<evidence type="ECO:0000256" key="1">
    <source>
        <dbReference type="ARBA" id="ARBA00004141"/>
    </source>
</evidence>
<evidence type="ECO:0000313" key="10">
    <source>
        <dbReference type="EMBL" id="KAK1380359.1"/>
    </source>
</evidence>
<reference evidence="10" key="1">
    <citation type="submission" date="2023-02" db="EMBL/GenBank/DDBJ databases">
        <title>Genome of toxic invasive species Heracleum sosnowskyi carries increased number of genes despite the absence of recent whole-genome duplications.</title>
        <authorList>
            <person name="Schelkunov M."/>
            <person name="Shtratnikova V."/>
            <person name="Makarenko M."/>
            <person name="Klepikova A."/>
            <person name="Omelchenko D."/>
            <person name="Novikova G."/>
            <person name="Obukhova E."/>
            <person name="Bogdanov V."/>
            <person name="Penin A."/>
            <person name="Logacheva M."/>
        </authorList>
    </citation>
    <scope>NUCLEOTIDE SEQUENCE</scope>
    <source>
        <strain evidence="10">Hsosn_3</strain>
        <tissue evidence="10">Leaf</tissue>
    </source>
</reference>
<organism evidence="10 11">
    <name type="scientific">Heracleum sosnowskyi</name>
    <dbReference type="NCBI Taxonomy" id="360622"/>
    <lineage>
        <taxon>Eukaryota</taxon>
        <taxon>Viridiplantae</taxon>
        <taxon>Streptophyta</taxon>
        <taxon>Embryophyta</taxon>
        <taxon>Tracheophyta</taxon>
        <taxon>Spermatophyta</taxon>
        <taxon>Magnoliopsida</taxon>
        <taxon>eudicotyledons</taxon>
        <taxon>Gunneridae</taxon>
        <taxon>Pentapetalae</taxon>
        <taxon>asterids</taxon>
        <taxon>campanulids</taxon>
        <taxon>Apiales</taxon>
        <taxon>Apiaceae</taxon>
        <taxon>Apioideae</taxon>
        <taxon>apioid superclade</taxon>
        <taxon>Tordylieae</taxon>
        <taxon>Tordyliinae</taxon>
        <taxon>Heracleum</taxon>
    </lineage>
</organism>
<feature type="transmembrane region" description="Helical" evidence="8">
    <location>
        <begin position="293"/>
        <end position="316"/>
    </location>
</feature>
<feature type="transmembrane region" description="Helical" evidence="8">
    <location>
        <begin position="263"/>
        <end position="281"/>
    </location>
</feature>
<dbReference type="GO" id="GO:0016407">
    <property type="term" value="F:acetyltransferase activity"/>
    <property type="evidence" value="ECO:0007669"/>
    <property type="project" value="TreeGrafter"/>
</dbReference>
<accession>A0AAD8MPU2</accession>
<evidence type="ECO:0000313" key="11">
    <source>
        <dbReference type="Proteomes" id="UP001237642"/>
    </source>
</evidence>
<dbReference type="EMBL" id="JAUIZM010000006">
    <property type="protein sequence ID" value="KAK1380359.1"/>
    <property type="molecule type" value="Genomic_DNA"/>
</dbReference>
<dbReference type="GO" id="GO:0010411">
    <property type="term" value="P:xyloglucan metabolic process"/>
    <property type="evidence" value="ECO:0007669"/>
    <property type="project" value="TreeGrafter"/>
</dbReference>
<dbReference type="InterPro" id="IPR012419">
    <property type="entry name" value="Cas1_AcylTrans_dom"/>
</dbReference>
<evidence type="ECO:0000256" key="2">
    <source>
        <dbReference type="ARBA" id="ARBA00010666"/>
    </source>
</evidence>
<feature type="transmembrane region" description="Helical" evidence="8">
    <location>
        <begin position="478"/>
        <end position="496"/>
    </location>
</feature>
<evidence type="ECO:0000256" key="8">
    <source>
        <dbReference type="SAM" id="Phobius"/>
    </source>
</evidence>
<evidence type="ECO:0000256" key="4">
    <source>
        <dbReference type="ARBA" id="ARBA00022692"/>
    </source>
</evidence>
<comment type="subcellular location">
    <subcellularLocation>
        <location evidence="1">Membrane</location>
        <topology evidence="1">Multi-pass membrane protein</topology>
    </subcellularLocation>
</comment>
<comment type="caution">
    <text evidence="10">The sequence shown here is derived from an EMBL/GenBank/DDBJ whole genome shotgun (WGS) entry which is preliminary data.</text>
</comment>
<reference evidence="10" key="2">
    <citation type="submission" date="2023-05" db="EMBL/GenBank/DDBJ databases">
        <authorList>
            <person name="Schelkunov M.I."/>
        </authorList>
    </citation>
    <scope>NUCLEOTIDE SEQUENCE</scope>
    <source>
        <strain evidence="10">Hsosn_3</strain>
        <tissue evidence="10">Leaf</tissue>
    </source>
</reference>
<dbReference type="Pfam" id="PF07779">
    <property type="entry name" value="Cas1_AcylT"/>
    <property type="match status" value="1"/>
</dbReference>
<dbReference type="AlphaFoldDB" id="A0AAD8MPU2"/>
<keyword evidence="4 8" id="KW-0812">Transmembrane</keyword>
<keyword evidence="5 8" id="KW-1133">Transmembrane helix</keyword>
<feature type="transmembrane region" description="Helical" evidence="8">
    <location>
        <begin position="236"/>
        <end position="257"/>
    </location>
</feature>
<feature type="transmembrane region" description="Helical" evidence="8">
    <location>
        <begin position="12"/>
        <end position="31"/>
    </location>
</feature>
<evidence type="ECO:0000259" key="9">
    <source>
        <dbReference type="Pfam" id="PF07779"/>
    </source>
</evidence>
<dbReference type="Proteomes" id="UP001237642">
    <property type="component" value="Unassembled WGS sequence"/>
</dbReference>
<evidence type="ECO:0000256" key="6">
    <source>
        <dbReference type="ARBA" id="ARBA00023136"/>
    </source>
</evidence>